<name>A0A3G3MBT8_9CAUD</name>
<protein>
    <submittedName>
        <fullName evidence="1">Uncharacterized protein</fullName>
    </submittedName>
</protein>
<dbReference type="Proteomes" id="UP000274224">
    <property type="component" value="Segment"/>
</dbReference>
<proteinExistence type="predicted"/>
<dbReference type="EMBL" id="MH992122">
    <property type="protein sequence ID" value="AYR04016.1"/>
    <property type="molecule type" value="Genomic_DNA"/>
</dbReference>
<evidence type="ECO:0000313" key="1">
    <source>
        <dbReference type="EMBL" id="AYR04016.1"/>
    </source>
</evidence>
<dbReference type="InterPro" id="IPR055613">
    <property type="entry name" value="DUF7189"/>
</dbReference>
<accession>A0A3G3MBT8</accession>
<organism evidence="1 2">
    <name type="scientific">Escherichia phage OLB35</name>
    <dbReference type="NCBI Taxonomy" id="2448911"/>
    <lineage>
        <taxon>Viruses</taxon>
        <taxon>Duplodnaviria</taxon>
        <taxon>Heunggongvirae</taxon>
        <taxon>Uroviricota</taxon>
        <taxon>Caudoviricetes</taxon>
        <taxon>Pantevenvirales</taxon>
        <taxon>Straboviridae</taxon>
        <taxon>Tevenvirinae</taxon>
        <taxon>Mosigvirus</taxon>
        <taxon>Mosigvirus utam</taxon>
    </lineage>
</organism>
<dbReference type="Pfam" id="PF23819">
    <property type="entry name" value="DUF7189"/>
    <property type="match status" value="1"/>
</dbReference>
<evidence type="ECO:0000313" key="2">
    <source>
        <dbReference type="Proteomes" id="UP000274224"/>
    </source>
</evidence>
<sequence length="69" mass="8046">MLYDYTGKSEDGVLELLPESAEDDDMTTVMFCKNGPGDKGWIYLRQENDLIVLDPKQVEELYQHLKHNR</sequence>
<reference evidence="1 2" key="1">
    <citation type="submission" date="2018-09" db="EMBL/GenBank/DDBJ databases">
        <authorList>
            <person name="Bringhurst R.M."/>
        </authorList>
    </citation>
    <scope>NUCLEOTIDE SEQUENCE [LARGE SCALE GENOMIC DNA]</scope>
</reference>